<dbReference type="GO" id="GO:0030170">
    <property type="term" value="F:pyridoxal phosphate binding"/>
    <property type="evidence" value="ECO:0007669"/>
    <property type="project" value="InterPro"/>
</dbReference>
<dbReference type="EMBL" id="CAJOBC010007371">
    <property type="protein sequence ID" value="CAF3930026.1"/>
    <property type="molecule type" value="Genomic_DNA"/>
</dbReference>
<evidence type="ECO:0008006" key="10">
    <source>
        <dbReference type="Google" id="ProtNLM"/>
    </source>
</evidence>
<dbReference type="Gene3D" id="3.40.640.10">
    <property type="entry name" value="Type I PLP-dependent aspartate aminotransferase-like (Major domain)"/>
    <property type="match status" value="1"/>
</dbReference>
<feature type="modified residue" description="N6-(pyridoxal phosphate)lysine" evidence="6">
    <location>
        <position position="429"/>
    </location>
</feature>
<evidence type="ECO:0000313" key="9">
    <source>
        <dbReference type="Proteomes" id="UP000663829"/>
    </source>
</evidence>
<dbReference type="Proteomes" id="UP000663829">
    <property type="component" value="Unassembled WGS sequence"/>
</dbReference>
<protein>
    <recommendedName>
        <fullName evidence="10">Histidine decarboxylase</fullName>
    </recommendedName>
</protein>
<comment type="similarity">
    <text evidence="2">Belongs to the group II decarboxylase family.</text>
</comment>
<dbReference type="SUPFAM" id="SSF53383">
    <property type="entry name" value="PLP-dependent transferases"/>
    <property type="match status" value="1"/>
</dbReference>
<evidence type="ECO:0000313" key="8">
    <source>
        <dbReference type="EMBL" id="CAF3930026.1"/>
    </source>
</evidence>
<evidence type="ECO:0000256" key="4">
    <source>
        <dbReference type="ARBA" id="ARBA00022898"/>
    </source>
</evidence>
<accession>A0A814TT38</accession>
<dbReference type="InterPro" id="IPR002129">
    <property type="entry name" value="PyrdxlP-dep_de-COase"/>
</dbReference>
<keyword evidence="3" id="KW-0210">Decarboxylase</keyword>
<dbReference type="GO" id="GO:0019752">
    <property type="term" value="P:carboxylic acid metabolic process"/>
    <property type="evidence" value="ECO:0007669"/>
    <property type="project" value="InterPro"/>
</dbReference>
<dbReference type="InterPro" id="IPR015424">
    <property type="entry name" value="PyrdxlP-dep_Trfase"/>
</dbReference>
<evidence type="ECO:0000256" key="2">
    <source>
        <dbReference type="ARBA" id="ARBA00009533"/>
    </source>
</evidence>
<evidence type="ECO:0000256" key="6">
    <source>
        <dbReference type="PIRSR" id="PIRSR602129-50"/>
    </source>
</evidence>
<dbReference type="Proteomes" id="UP000681722">
    <property type="component" value="Unassembled WGS sequence"/>
</dbReference>
<gene>
    <name evidence="7" type="ORF">GPM918_LOCUS21950</name>
    <name evidence="8" type="ORF">SRO942_LOCUS21945</name>
</gene>
<comment type="cofactor">
    <cofactor evidence="1 6">
        <name>pyridoxal 5'-phosphate</name>
        <dbReference type="ChEBI" id="CHEBI:597326"/>
    </cofactor>
</comment>
<proteinExistence type="inferred from homology"/>
<evidence type="ECO:0000256" key="1">
    <source>
        <dbReference type="ARBA" id="ARBA00001933"/>
    </source>
</evidence>
<keyword evidence="4 6" id="KW-0663">Pyridoxal phosphate</keyword>
<evidence type="ECO:0000256" key="5">
    <source>
        <dbReference type="ARBA" id="ARBA00023239"/>
    </source>
</evidence>
<comment type="caution">
    <text evidence="7">The sequence shown here is derived from an EMBL/GenBank/DDBJ whole genome shotgun (WGS) entry which is preliminary data.</text>
</comment>
<evidence type="ECO:0000313" key="7">
    <source>
        <dbReference type="EMBL" id="CAF1166436.1"/>
    </source>
</evidence>
<sequence length="654" mass="74965">MNTRKHTLVKKHSQVTDSDEYSNKLQNLCNVVIKEKTLDELKEWKANIYSTIDKVLELKQKAIEVNDSETKHKKQKIEANESSSVYPKIHGLDYELFQLSPEGLTDECQRKALEQLETYLKKQQQNFLGYQLNENVHYSKKLSFMLDVQTNNIGDPFVSGNCTVNTKIMERTVLDYFANLWHAQIPSKQSNPESYWGYVLSMGSTEGNLYALYNARDYLKGKALFKENKHLSYIRPVTETENPHAYHPVAFYSDDTHYSITKIVRALEIQTFYEIGEKEYKGQCPITSDGTWPKEVPSKNGNNGPGSVDIDKLIQLVEFFAATGSPPLIILNVGTTFKGAYDDVEEIGNRLMPILKRYKLDERIVNYDPADQTKCDTRTGYWIHVDGALGASYLPFIEKAYETGRMQQRGPKFDFSLKFVHSIVTSAHKYPGCPMPSGIYMTKHKYQIAPPDDPEYLGSPDTTFAGSRNAISPAALWCYYANTSVEKEITKAIEVENIAKYAEEKLTELDQNVYHGQLWVGRTPLSLALRFRKPNDDIIFKYSLSEMSLELDGVKTEYVHMFVMQSVTKEKIDELVHDLKQKNAFVFKPLLPVSTRKEKSNVHRIAHVPINSRVIQATNLELSFIKTCGIQWINIENQKSSMTIFISKLFYLMH</sequence>
<dbReference type="Pfam" id="PF00282">
    <property type="entry name" value="Pyridoxal_deC"/>
    <property type="match status" value="1"/>
</dbReference>
<dbReference type="InterPro" id="IPR015421">
    <property type="entry name" value="PyrdxlP-dep_Trfase_major"/>
</dbReference>
<dbReference type="GO" id="GO:0016831">
    <property type="term" value="F:carboxy-lyase activity"/>
    <property type="evidence" value="ECO:0007669"/>
    <property type="project" value="UniProtKB-KW"/>
</dbReference>
<reference evidence="7" key="1">
    <citation type="submission" date="2021-02" db="EMBL/GenBank/DDBJ databases">
        <authorList>
            <person name="Nowell W R."/>
        </authorList>
    </citation>
    <scope>NUCLEOTIDE SEQUENCE</scope>
</reference>
<keyword evidence="5" id="KW-0456">Lyase</keyword>
<keyword evidence="9" id="KW-1185">Reference proteome</keyword>
<dbReference type="PANTHER" id="PTHR46101">
    <property type="match status" value="1"/>
</dbReference>
<evidence type="ECO:0000256" key="3">
    <source>
        <dbReference type="ARBA" id="ARBA00022793"/>
    </source>
</evidence>
<dbReference type="OrthoDB" id="10041588at2759"/>
<dbReference type="EMBL" id="CAJNOQ010007374">
    <property type="protein sequence ID" value="CAF1166436.1"/>
    <property type="molecule type" value="Genomic_DNA"/>
</dbReference>
<dbReference type="AlphaFoldDB" id="A0A814TT38"/>
<organism evidence="7 9">
    <name type="scientific">Didymodactylos carnosus</name>
    <dbReference type="NCBI Taxonomy" id="1234261"/>
    <lineage>
        <taxon>Eukaryota</taxon>
        <taxon>Metazoa</taxon>
        <taxon>Spiralia</taxon>
        <taxon>Gnathifera</taxon>
        <taxon>Rotifera</taxon>
        <taxon>Eurotatoria</taxon>
        <taxon>Bdelloidea</taxon>
        <taxon>Philodinida</taxon>
        <taxon>Philodinidae</taxon>
        <taxon>Didymodactylos</taxon>
    </lineage>
</organism>
<name>A0A814TT38_9BILA</name>
<dbReference type="PANTHER" id="PTHR46101:SF18">
    <property type="entry name" value="HISTIDINE DECARBOXYLASE"/>
    <property type="match status" value="1"/>
</dbReference>
<dbReference type="InterPro" id="IPR051151">
    <property type="entry name" value="Group_II_Decarboxylase"/>
</dbReference>